<comment type="caution">
    <text evidence="8">The sequence shown here is derived from an EMBL/GenBank/DDBJ whole genome shotgun (WGS) entry which is preliminary data.</text>
</comment>
<organism evidence="8 9">
    <name type="scientific">Candidatus Rikenella faecigallinarum</name>
    <dbReference type="NCBI Taxonomy" id="2838745"/>
    <lineage>
        <taxon>Bacteria</taxon>
        <taxon>Pseudomonadati</taxon>
        <taxon>Bacteroidota</taxon>
        <taxon>Bacteroidia</taxon>
        <taxon>Bacteroidales</taxon>
        <taxon>Rikenellaceae</taxon>
        <taxon>Rikenella</taxon>
    </lineage>
</organism>
<keyword evidence="2" id="KW-1003">Cell membrane</keyword>
<reference evidence="8" key="1">
    <citation type="journal article" date="2021" name="PeerJ">
        <title>Extensive microbial diversity within the chicken gut microbiome revealed by metagenomics and culture.</title>
        <authorList>
            <person name="Gilroy R."/>
            <person name="Ravi A."/>
            <person name="Getino M."/>
            <person name="Pursley I."/>
            <person name="Horton D.L."/>
            <person name="Alikhan N.F."/>
            <person name="Baker D."/>
            <person name="Gharbi K."/>
            <person name="Hall N."/>
            <person name="Watson M."/>
            <person name="Adriaenssens E.M."/>
            <person name="Foster-Nyarko E."/>
            <person name="Jarju S."/>
            <person name="Secka A."/>
            <person name="Antonio M."/>
            <person name="Oren A."/>
            <person name="Chaudhuri R.R."/>
            <person name="La Ragione R."/>
            <person name="Hildebrand F."/>
            <person name="Pallen M.J."/>
        </authorList>
    </citation>
    <scope>NUCLEOTIDE SEQUENCE</scope>
    <source>
        <strain evidence="8">ChiBcec15-1070</strain>
    </source>
</reference>
<evidence type="ECO:0000256" key="3">
    <source>
        <dbReference type="ARBA" id="ARBA00022679"/>
    </source>
</evidence>
<keyword evidence="5 7" id="KW-1133">Transmembrane helix</keyword>
<dbReference type="EMBL" id="DXHL01000027">
    <property type="protein sequence ID" value="HIW11000.1"/>
    <property type="molecule type" value="Genomic_DNA"/>
</dbReference>
<dbReference type="PANTHER" id="PTHR30589">
    <property type="entry name" value="PROLIPOPROTEIN DIACYLGLYCERYL TRANSFERASE"/>
    <property type="match status" value="1"/>
</dbReference>
<evidence type="ECO:0000256" key="2">
    <source>
        <dbReference type="ARBA" id="ARBA00022475"/>
    </source>
</evidence>
<proteinExistence type="inferred from homology"/>
<evidence type="ECO:0000313" key="9">
    <source>
        <dbReference type="Proteomes" id="UP000823926"/>
    </source>
</evidence>
<dbReference type="InterPro" id="IPR001640">
    <property type="entry name" value="Lgt"/>
</dbReference>
<dbReference type="Proteomes" id="UP000823926">
    <property type="component" value="Unassembled WGS sequence"/>
</dbReference>
<name>A0A9D1TYS3_9BACT</name>
<comment type="similarity">
    <text evidence="1">Belongs to the Lgt family.</text>
</comment>
<dbReference type="GO" id="GO:0005886">
    <property type="term" value="C:plasma membrane"/>
    <property type="evidence" value="ECO:0007669"/>
    <property type="project" value="InterPro"/>
</dbReference>
<evidence type="ECO:0000313" key="8">
    <source>
        <dbReference type="EMBL" id="HIW11000.1"/>
    </source>
</evidence>
<evidence type="ECO:0000256" key="6">
    <source>
        <dbReference type="ARBA" id="ARBA00023136"/>
    </source>
</evidence>
<evidence type="ECO:0000256" key="4">
    <source>
        <dbReference type="ARBA" id="ARBA00022692"/>
    </source>
</evidence>
<reference evidence="8" key="2">
    <citation type="submission" date="2021-04" db="EMBL/GenBank/DDBJ databases">
        <authorList>
            <person name="Gilroy R."/>
        </authorList>
    </citation>
    <scope>NUCLEOTIDE SEQUENCE</scope>
    <source>
        <strain evidence="8">ChiBcec15-1070</strain>
    </source>
</reference>
<feature type="transmembrane region" description="Helical" evidence="7">
    <location>
        <begin position="45"/>
        <end position="64"/>
    </location>
</feature>
<feature type="transmembrane region" description="Helical" evidence="7">
    <location>
        <begin position="222"/>
        <end position="238"/>
    </location>
</feature>
<keyword evidence="6 7" id="KW-0472">Membrane</keyword>
<protein>
    <submittedName>
        <fullName evidence="8">Prolipoprotein diacylglyceryl transferase</fullName>
    </submittedName>
</protein>
<dbReference type="GO" id="GO:0008961">
    <property type="term" value="F:phosphatidylglycerol-prolipoprotein diacylglyceryl transferase activity"/>
    <property type="evidence" value="ECO:0007669"/>
    <property type="project" value="InterPro"/>
</dbReference>
<keyword evidence="4 7" id="KW-0812">Transmembrane</keyword>
<evidence type="ECO:0000256" key="5">
    <source>
        <dbReference type="ARBA" id="ARBA00022989"/>
    </source>
</evidence>
<dbReference type="Pfam" id="PF01790">
    <property type="entry name" value="LGT"/>
    <property type="match status" value="1"/>
</dbReference>
<dbReference type="PANTHER" id="PTHR30589:SF0">
    <property type="entry name" value="PHOSPHATIDYLGLYCEROL--PROLIPOPROTEIN DIACYLGLYCERYL TRANSFERASE"/>
    <property type="match status" value="1"/>
</dbReference>
<accession>A0A9D1TYS3</accession>
<keyword evidence="3 8" id="KW-0808">Transferase</keyword>
<dbReference type="AlphaFoldDB" id="A0A9D1TYS3"/>
<gene>
    <name evidence="8" type="ORF">H9888_05790</name>
</gene>
<feature type="transmembrane region" description="Helical" evidence="7">
    <location>
        <begin position="84"/>
        <end position="100"/>
    </location>
</feature>
<sequence>MYPSIPIGNSELWFYNILMGIGLLAALLYLNRQIKLRRYYRHERALMLCIAAATLSGLVGGHLVEQLLQHRPLNLETMLYGGSTYLGGLLVGSLVLILGIQCTHQPLATLLCMLAPAVALAHAFGRIGCFLGGCCYGAPAPGWLGVVYPVGSDAYVHCGAQPLYPTQLFEAALNFLLFWMMVRWTSFQFRPTVYFMGYGIGRFLVEFLRADARGELLPGLSPSQWFSLLLILVGLIWWRGVTRGWIKVVEVLPSTATQSPPTDGKE</sequence>
<dbReference type="GO" id="GO:0042158">
    <property type="term" value="P:lipoprotein biosynthetic process"/>
    <property type="evidence" value="ECO:0007669"/>
    <property type="project" value="InterPro"/>
</dbReference>
<evidence type="ECO:0000256" key="1">
    <source>
        <dbReference type="ARBA" id="ARBA00007150"/>
    </source>
</evidence>
<evidence type="ECO:0000256" key="7">
    <source>
        <dbReference type="SAM" id="Phobius"/>
    </source>
</evidence>
<feature type="transmembrane region" description="Helical" evidence="7">
    <location>
        <begin position="12"/>
        <end position="30"/>
    </location>
</feature>
<feature type="transmembrane region" description="Helical" evidence="7">
    <location>
        <begin position="107"/>
        <end position="124"/>
    </location>
</feature>